<evidence type="ECO:0000313" key="1">
    <source>
        <dbReference type="EMBL" id="SDE08494.1"/>
    </source>
</evidence>
<evidence type="ECO:0000313" key="2">
    <source>
        <dbReference type="Proteomes" id="UP000182744"/>
    </source>
</evidence>
<reference evidence="2" key="1">
    <citation type="submission" date="2016-10" db="EMBL/GenBank/DDBJ databases">
        <authorList>
            <person name="Varghese N."/>
        </authorList>
    </citation>
    <scope>NUCLEOTIDE SEQUENCE [LARGE SCALE GENOMIC DNA]</scope>
    <source>
        <strain evidence="2">DSM 20639</strain>
    </source>
</reference>
<accession>A0A1G7A0Q5</accession>
<gene>
    <name evidence="1" type="ORF">SAMN05421878_10226</name>
</gene>
<name>A0A1G7A0Q5_9ACTO</name>
<keyword evidence="2" id="KW-1185">Reference proteome</keyword>
<proteinExistence type="predicted"/>
<organism evidence="1 2">
    <name type="scientific">Actinobaculum suis</name>
    <dbReference type="NCBI Taxonomy" id="1657"/>
    <lineage>
        <taxon>Bacteria</taxon>
        <taxon>Bacillati</taxon>
        <taxon>Actinomycetota</taxon>
        <taxon>Actinomycetes</taxon>
        <taxon>Actinomycetales</taxon>
        <taxon>Actinomycetaceae</taxon>
        <taxon>Actinobaculum</taxon>
    </lineage>
</organism>
<dbReference type="EMBL" id="FNAU01000002">
    <property type="protein sequence ID" value="SDE08494.1"/>
    <property type="molecule type" value="Genomic_DNA"/>
</dbReference>
<sequence>MQLTKPDTGTLRSMAEEPDFRELAAEIDSIARNARLDSLPATPASPAYIVNTWPRLVKACQTQLETDILFRRLVLPIAIGPLVDGVEVRPAREPFGRICYGIWFRVAPASQVDLGRLAKWLGETFTFGSVRVHNSSAYLFVGLRADDLSFSRFSSMVKFVLVAGLDARAIFVQGLADVPPVKGEHFSAECIAFAADNLETIRRETGESYETSTDYYDEYYEAYAAGFSSTSNPGEAPHSSSKAPHSAPHQISLQPFAYSGMGDLDKRVISWEDIIHGREGDPKELQFGFQLYVDALSQQVPVTVSRNVLPSGEDSIYLVTPLEEAHPLEVRFAAEAAAGTALTGVVVLQGQIFAMHALEIAGLPLRTIAEQVTTFGVESVQIASRLRERLADFEGHEGLGRNHDLD</sequence>
<dbReference type="Proteomes" id="UP000182744">
    <property type="component" value="Unassembled WGS sequence"/>
</dbReference>
<protein>
    <submittedName>
        <fullName evidence="1">Uncharacterized protein</fullName>
    </submittedName>
</protein>
<dbReference type="AlphaFoldDB" id="A0A1G7A0Q5"/>